<dbReference type="RefSeq" id="WP_022613895.1">
    <property type="nucleotide sequence ID" value="NZ_LK391965.1"/>
</dbReference>
<comment type="caution">
    <text evidence="1">The sequence shown here is derived from an EMBL/GenBank/DDBJ whole genome shotgun (WGS) entry which is preliminary data.</text>
</comment>
<accession>A0AAV2VZ32</accession>
<name>A0AAV2VZ32_9VIBR</name>
<evidence type="ECO:0008006" key="3">
    <source>
        <dbReference type="Google" id="ProtNLM"/>
    </source>
</evidence>
<dbReference type="EMBL" id="CAOF01000189">
    <property type="protein sequence ID" value="CCO49901.1"/>
    <property type="molecule type" value="Genomic_DNA"/>
</dbReference>
<protein>
    <recommendedName>
        <fullName evidence="3">AraC-type DNA-binding domain-containing protein</fullName>
    </recommendedName>
</protein>
<organism evidence="1 2">
    <name type="scientific">Vibrio nigripulchritudo SOn1</name>
    <dbReference type="NCBI Taxonomy" id="1238450"/>
    <lineage>
        <taxon>Bacteria</taxon>
        <taxon>Pseudomonadati</taxon>
        <taxon>Pseudomonadota</taxon>
        <taxon>Gammaproteobacteria</taxon>
        <taxon>Vibrionales</taxon>
        <taxon>Vibrionaceae</taxon>
        <taxon>Vibrio</taxon>
    </lineage>
</organism>
<evidence type="ECO:0000313" key="1">
    <source>
        <dbReference type="EMBL" id="CCO49901.1"/>
    </source>
</evidence>
<proteinExistence type="predicted"/>
<reference evidence="1 2" key="1">
    <citation type="journal article" date="2013" name="ISME J.">
        <title>Comparative genomics of pathogenic lineages of Vibrio nigripulchritudo identifies virulence-associated traits.</title>
        <authorList>
            <person name="Goudenege D."/>
            <person name="Labreuche Y."/>
            <person name="Krin E."/>
            <person name="Ansquer D."/>
            <person name="Mangenot S."/>
            <person name="Calteau A."/>
            <person name="Medigue C."/>
            <person name="Mazel D."/>
            <person name="Polz M.F."/>
            <person name="Le Roux F."/>
        </authorList>
    </citation>
    <scope>NUCLEOTIDE SEQUENCE [LARGE SCALE GENOMIC DNA]</scope>
    <source>
        <strain evidence="1 2">SOn1</strain>
    </source>
</reference>
<dbReference type="AlphaFoldDB" id="A0AAV2VZ32"/>
<gene>
    <name evidence="1" type="ORF">VIBNISOn1_920036</name>
</gene>
<dbReference type="Proteomes" id="UP000018211">
    <property type="component" value="Unassembled WGS sequence"/>
</dbReference>
<sequence>MNYAVEHQNTVYSFLVTTPRKKRIKHSLIYVDSGLVLVKLGKNEYAVEQDNAIWLPFDCLTSVTFVPGSRVTQIDFSVRLQDKFPTQAGFVSLPPVSKAILEKLSSTNVTEQDKSNLLAVVRDESRSLRPLLDMSPLSLQISQWSADEESELSKELLLVLSLREAKKKMLSGAKRELVIDEFFAGREEEFEQLAMLVMGESL</sequence>
<evidence type="ECO:0000313" key="2">
    <source>
        <dbReference type="Proteomes" id="UP000018211"/>
    </source>
</evidence>